<evidence type="ECO:0000256" key="1">
    <source>
        <dbReference type="SAM" id="SignalP"/>
    </source>
</evidence>
<dbReference type="AlphaFoldDB" id="A0A3S3MZK6"/>
<keyword evidence="1" id="KW-0732">Signal</keyword>
<dbReference type="Proteomes" id="UP000285970">
    <property type="component" value="Unassembled WGS sequence"/>
</dbReference>
<dbReference type="PROSITE" id="PS51257">
    <property type="entry name" value="PROKAR_LIPOPROTEIN"/>
    <property type="match status" value="1"/>
</dbReference>
<evidence type="ECO:0008006" key="4">
    <source>
        <dbReference type="Google" id="ProtNLM"/>
    </source>
</evidence>
<reference evidence="2 3" key="1">
    <citation type="journal article" date="2018" name="Front. Microbiol.">
        <title>Novel Insights Into Bacterial Dimethylsulfoniopropionate Catabolism in the East China Sea.</title>
        <authorList>
            <person name="Liu J."/>
            <person name="Liu J."/>
            <person name="Zhang S.H."/>
            <person name="Liang J."/>
            <person name="Lin H."/>
            <person name="Song D."/>
            <person name="Yang G.P."/>
            <person name="Todd J.D."/>
            <person name="Zhang X.H."/>
        </authorList>
    </citation>
    <scope>NUCLEOTIDE SEQUENCE [LARGE SCALE GENOMIC DNA]</scope>
    <source>
        <strain evidence="2 3">ZYFD042</strain>
    </source>
</reference>
<organism evidence="2 3">
    <name type="scientific">Microbacterium enclense</name>
    <dbReference type="NCBI Taxonomy" id="993073"/>
    <lineage>
        <taxon>Bacteria</taxon>
        <taxon>Bacillati</taxon>
        <taxon>Actinomycetota</taxon>
        <taxon>Actinomycetes</taxon>
        <taxon>Micrococcales</taxon>
        <taxon>Microbacteriaceae</taxon>
        <taxon>Microbacterium</taxon>
    </lineage>
</organism>
<feature type="chain" id="PRO_5039543853" description="Lipoprotein" evidence="1">
    <location>
        <begin position="21"/>
        <end position="151"/>
    </location>
</feature>
<comment type="caution">
    <text evidence="2">The sequence shown here is derived from an EMBL/GenBank/DDBJ whole genome shotgun (WGS) entry which is preliminary data.</text>
</comment>
<dbReference type="OrthoDB" id="5116543at2"/>
<gene>
    <name evidence="2" type="ORF">D8Y23_05525</name>
</gene>
<proteinExistence type="predicted"/>
<protein>
    <recommendedName>
        <fullName evidence="4">Lipoprotein</fullName>
    </recommendedName>
</protein>
<dbReference type="RefSeq" id="WP_128217165.1">
    <property type="nucleotide sequence ID" value="NZ_RBZY01000015.1"/>
</dbReference>
<dbReference type="EMBL" id="RBZY01000015">
    <property type="protein sequence ID" value="RWR20559.1"/>
    <property type="molecule type" value="Genomic_DNA"/>
</dbReference>
<evidence type="ECO:0000313" key="3">
    <source>
        <dbReference type="Proteomes" id="UP000285970"/>
    </source>
</evidence>
<accession>A0A3S3MZK6</accession>
<feature type="signal peptide" evidence="1">
    <location>
        <begin position="1"/>
        <end position="20"/>
    </location>
</feature>
<evidence type="ECO:0000313" key="2">
    <source>
        <dbReference type="EMBL" id="RWR20559.1"/>
    </source>
</evidence>
<name>A0A3S3MZK6_9MICO</name>
<sequence>MTSHRTSLLALAVAAGGALTLTLSGCTAIQEAFSQEITTEFATANDVADRWDTEVPWLPADATEIIAKEKPDGEVAALIAHSPSLLDPETCVEVDRRSAPTVNVDTAPDVYGHARVFACGTWSVIPTDDGWYGWTPNSADEMAQSPSSGSS</sequence>